<evidence type="ECO:0000256" key="8">
    <source>
        <dbReference type="SAM" id="MobiDB-lite"/>
    </source>
</evidence>
<evidence type="ECO:0000313" key="10">
    <source>
        <dbReference type="EMBL" id="MBA8929326.1"/>
    </source>
</evidence>
<feature type="transmembrane region" description="Helical" evidence="9">
    <location>
        <begin position="283"/>
        <end position="302"/>
    </location>
</feature>
<evidence type="ECO:0000256" key="6">
    <source>
        <dbReference type="ARBA" id="ARBA00023136"/>
    </source>
</evidence>
<feature type="transmembrane region" description="Helical" evidence="9">
    <location>
        <begin position="309"/>
        <end position="329"/>
    </location>
</feature>
<sequence>MRGAALALLVLLCGAALVVGYGNKERCTGPRFDAQGRSEPNYEVRRYRDVCYSDIQQLWLGREIDKHVFPYVSGSLDAEGHLLGGSVEYPVLTGMLIWAGAYFASTDGQFLFWSALLLAPFGLAVGWLLGRMARWRALMWALSPPLVLYAFHNWDLPAVACTVAALYFALWRGRPLVAAALLGFGFAFKIYPIIFVAPLALYVLAASPSRRDLLGAVRVVLTAGLSAVLVNLPFVLAGPEGWAASFQFQQQRPVDITANSLWFWGFRPYSDPSSHGFQAAVNAWSPLLVVLSFAVALAVGWWRYRREGVYPLLPVCASMLCGFLLLYRVFSPQYTLWLLPFFALVPVRWGWFVGFLVTDLAMGIGIFRWYYSIQVGLPNDAYTNLAEQAVVAGVWGRVALLTALFGVFLKSKGKTPVEKPEPVLREPELEPVGVA</sequence>
<evidence type="ECO:0000313" key="11">
    <source>
        <dbReference type="Proteomes" id="UP000517916"/>
    </source>
</evidence>
<dbReference type="PIRSF" id="PIRSF010361">
    <property type="entry name" value="UCP010361"/>
    <property type="match status" value="1"/>
</dbReference>
<feature type="region of interest" description="Disordered" evidence="8">
    <location>
        <begin position="414"/>
        <end position="435"/>
    </location>
</feature>
<comment type="caution">
    <text evidence="10">The sequence shown here is derived from an EMBL/GenBank/DDBJ whole genome shotgun (WGS) entry which is preliminary data.</text>
</comment>
<keyword evidence="4 9" id="KW-0812">Transmembrane</keyword>
<protein>
    <submittedName>
        <fullName evidence="10">Membrane protein</fullName>
    </submittedName>
</protein>
<keyword evidence="5 9" id="KW-1133">Transmembrane helix</keyword>
<keyword evidence="2" id="KW-1003">Cell membrane</keyword>
<evidence type="ECO:0000256" key="3">
    <source>
        <dbReference type="ARBA" id="ARBA00022679"/>
    </source>
</evidence>
<evidence type="ECO:0000256" key="1">
    <source>
        <dbReference type="ARBA" id="ARBA00004651"/>
    </source>
</evidence>
<keyword evidence="6 9" id="KW-0472">Membrane</keyword>
<dbReference type="Proteomes" id="UP000517916">
    <property type="component" value="Unassembled WGS sequence"/>
</dbReference>
<comment type="subcellular location">
    <subcellularLocation>
        <location evidence="1">Cell membrane</location>
        <topology evidence="1">Multi-pass membrane protein</topology>
    </subcellularLocation>
</comment>
<dbReference type="EMBL" id="JACJID010000005">
    <property type="protein sequence ID" value="MBA8929326.1"/>
    <property type="molecule type" value="Genomic_DNA"/>
</dbReference>
<feature type="transmembrane region" description="Helical" evidence="9">
    <location>
        <begin position="216"/>
        <end position="236"/>
    </location>
</feature>
<name>A0ABR6BQW9_9PSEU</name>
<evidence type="ECO:0000256" key="5">
    <source>
        <dbReference type="ARBA" id="ARBA00022989"/>
    </source>
</evidence>
<organism evidence="10 11">
    <name type="scientific">Kutzneria viridogrisea</name>
    <dbReference type="NCBI Taxonomy" id="47990"/>
    <lineage>
        <taxon>Bacteria</taxon>
        <taxon>Bacillati</taxon>
        <taxon>Actinomycetota</taxon>
        <taxon>Actinomycetes</taxon>
        <taxon>Pseudonocardiales</taxon>
        <taxon>Pseudonocardiaceae</taxon>
        <taxon>Kutzneria</taxon>
    </lineage>
</organism>
<proteinExistence type="inferred from homology"/>
<feature type="transmembrane region" description="Helical" evidence="9">
    <location>
        <begin position="349"/>
        <end position="370"/>
    </location>
</feature>
<evidence type="ECO:0000256" key="7">
    <source>
        <dbReference type="ARBA" id="ARBA00024033"/>
    </source>
</evidence>
<keyword evidence="3" id="KW-0808">Transferase</keyword>
<evidence type="ECO:0000256" key="4">
    <source>
        <dbReference type="ARBA" id="ARBA00022692"/>
    </source>
</evidence>
<feature type="transmembrane region" description="Helical" evidence="9">
    <location>
        <begin position="110"/>
        <end position="130"/>
    </location>
</feature>
<feature type="compositionally biased region" description="Basic and acidic residues" evidence="8">
    <location>
        <begin position="415"/>
        <end position="428"/>
    </location>
</feature>
<evidence type="ECO:0000256" key="9">
    <source>
        <dbReference type="SAM" id="Phobius"/>
    </source>
</evidence>
<dbReference type="RefSeq" id="WP_318296752.1">
    <property type="nucleotide sequence ID" value="NZ_BAAABQ010000022.1"/>
</dbReference>
<feature type="transmembrane region" description="Helical" evidence="9">
    <location>
        <begin position="176"/>
        <end position="204"/>
    </location>
</feature>
<evidence type="ECO:0000256" key="2">
    <source>
        <dbReference type="ARBA" id="ARBA00022475"/>
    </source>
</evidence>
<reference evidence="10 11" key="1">
    <citation type="submission" date="2020-08" db="EMBL/GenBank/DDBJ databases">
        <title>Genomic Encyclopedia of Archaeal and Bacterial Type Strains, Phase II (KMG-II): from individual species to whole genera.</title>
        <authorList>
            <person name="Goeker M."/>
        </authorList>
    </citation>
    <scope>NUCLEOTIDE SEQUENCE [LARGE SCALE GENOMIC DNA]</scope>
    <source>
        <strain evidence="10 11">DSM 43850</strain>
    </source>
</reference>
<gene>
    <name evidence="10" type="ORF">BC739_006544</name>
</gene>
<dbReference type="InterPro" id="IPR018584">
    <property type="entry name" value="GT87"/>
</dbReference>
<keyword evidence="11" id="KW-1185">Reference proteome</keyword>
<feature type="transmembrane region" description="Helical" evidence="9">
    <location>
        <begin position="151"/>
        <end position="170"/>
    </location>
</feature>
<comment type="similarity">
    <text evidence="7">Belongs to the glycosyltransferase 87 family.</text>
</comment>
<dbReference type="InterPro" id="IPR016570">
    <property type="entry name" value="UCP010361"/>
</dbReference>
<accession>A0ABR6BQW9</accession>
<dbReference type="Pfam" id="PF09594">
    <property type="entry name" value="GT87"/>
    <property type="match status" value="1"/>
</dbReference>